<proteinExistence type="predicted"/>
<comment type="caution">
    <text evidence="2">The sequence shown here is derived from an EMBL/GenBank/DDBJ whole genome shotgun (WGS) entry which is preliminary data.</text>
</comment>
<name>A0AA40F2C4_9PEZI</name>
<evidence type="ECO:0008006" key="4">
    <source>
        <dbReference type="Google" id="ProtNLM"/>
    </source>
</evidence>
<accession>A0AA40F2C4</accession>
<feature type="chain" id="PRO_5041379680" description="Secreted protein" evidence="1">
    <location>
        <begin position="32"/>
        <end position="93"/>
    </location>
</feature>
<gene>
    <name evidence="2" type="ORF">B0T18DRAFT_407890</name>
</gene>
<evidence type="ECO:0000313" key="3">
    <source>
        <dbReference type="Proteomes" id="UP001172155"/>
    </source>
</evidence>
<dbReference type="AlphaFoldDB" id="A0AA40F2C4"/>
<dbReference type="Proteomes" id="UP001172155">
    <property type="component" value="Unassembled WGS sequence"/>
</dbReference>
<protein>
    <recommendedName>
        <fullName evidence="4">Secreted protein</fullName>
    </recommendedName>
</protein>
<reference evidence="2" key="1">
    <citation type="submission" date="2023-06" db="EMBL/GenBank/DDBJ databases">
        <title>Genome-scale phylogeny and comparative genomics of the fungal order Sordariales.</title>
        <authorList>
            <consortium name="Lawrence Berkeley National Laboratory"/>
            <person name="Hensen N."/>
            <person name="Bonometti L."/>
            <person name="Westerberg I."/>
            <person name="Brannstrom I.O."/>
            <person name="Guillou S."/>
            <person name="Cros-Aarteil S."/>
            <person name="Calhoun S."/>
            <person name="Haridas S."/>
            <person name="Kuo A."/>
            <person name="Mondo S."/>
            <person name="Pangilinan J."/>
            <person name="Riley R."/>
            <person name="LaButti K."/>
            <person name="Andreopoulos B."/>
            <person name="Lipzen A."/>
            <person name="Chen C."/>
            <person name="Yanf M."/>
            <person name="Daum C."/>
            <person name="Ng V."/>
            <person name="Clum A."/>
            <person name="Steindorff A."/>
            <person name="Ohm R."/>
            <person name="Martin F."/>
            <person name="Silar P."/>
            <person name="Natvig D."/>
            <person name="Lalanne C."/>
            <person name="Gautier V."/>
            <person name="Ament-velasquez S.L."/>
            <person name="Kruys A."/>
            <person name="Hutchinson M.I."/>
            <person name="Powell A.J."/>
            <person name="Barry K."/>
            <person name="Miller A.N."/>
            <person name="Grigoriev I.V."/>
            <person name="Debuchy R."/>
            <person name="Gladieux P."/>
            <person name="Thoren M.H."/>
            <person name="Johannesson H."/>
        </authorList>
    </citation>
    <scope>NUCLEOTIDE SEQUENCE</scope>
    <source>
        <strain evidence="2">SMH3187-1</strain>
    </source>
</reference>
<keyword evidence="1" id="KW-0732">Signal</keyword>
<sequence length="93" mass="9890">MASVGTMAGELGVPVWLLTTALRFTASVVCSAPEGIRGMTTSGDTFESITTSNKWASISLGPTSTPLVVTEMDVIKCAWRVHNSTRQHYAEAT</sequence>
<organism evidence="2 3">
    <name type="scientific">Schizothecium vesticola</name>
    <dbReference type="NCBI Taxonomy" id="314040"/>
    <lineage>
        <taxon>Eukaryota</taxon>
        <taxon>Fungi</taxon>
        <taxon>Dikarya</taxon>
        <taxon>Ascomycota</taxon>
        <taxon>Pezizomycotina</taxon>
        <taxon>Sordariomycetes</taxon>
        <taxon>Sordariomycetidae</taxon>
        <taxon>Sordariales</taxon>
        <taxon>Schizotheciaceae</taxon>
        <taxon>Schizothecium</taxon>
    </lineage>
</organism>
<evidence type="ECO:0000256" key="1">
    <source>
        <dbReference type="SAM" id="SignalP"/>
    </source>
</evidence>
<evidence type="ECO:0000313" key="2">
    <source>
        <dbReference type="EMBL" id="KAK0749935.1"/>
    </source>
</evidence>
<keyword evidence="3" id="KW-1185">Reference proteome</keyword>
<dbReference type="EMBL" id="JAUKUD010000003">
    <property type="protein sequence ID" value="KAK0749935.1"/>
    <property type="molecule type" value="Genomic_DNA"/>
</dbReference>
<feature type="signal peptide" evidence="1">
    <location>
        <begin position="1"/>
        <end position="31"/>
    </location>
</feature>